<proteinExistence type="predicted"/>
<keyword evidence="2" id="KW-1185">Reference proteome</keyword>
<dbReference type="AlphaFoldDB" id="A0A1W0W8S3"/>
<dbReference type="EMBL" id="MTYJ01000166">
    <property type="protein sequence ID" value="OQV11614.1"/>
    <property type="molecule type" value="Genomic_DNA"/>
</dbReference>
<gene>
    <name evidence="1" type="ORF">BV898_14112</name>
</gene>
<comment type="caution">
    <text evidence="1">The sequence shown here is derived from an EMBL/GenBank/DDBJ whole genome shotgun (WGS) entry which is preliminary data.</text>
</comment>
<sequence length="148" mass="17163">MFFARTLPQGEFLTTASVTSSSTTTHNEPDRQPKKITFDDSLSYSLHVLGKEWSLSWLTALPPRFTDLDLKLYLSRLDSRCICMRKVPEKVAFTYGSEPLQQLPDMHPRSLRAHETGKAQDRICRQNRIREEDQPELCHVGRRTQEQD</sequence>
<organism evidence="1 2">
    <name type="scientific">Hypsibius exemplaris</name>
    <name type="common">Freshwater tardigrade</name>
    <dbReference type="NCBI Taxonomy" id="2072580"/>
    <lineage>
        <taxon>Eukaryota</taxon>
        <taxon>Metazoa</taxon>
        <taxon>Ecdysozoa</taxon>
        <taxon>Tardigrada</taxon>
        <taxon>Eutardigrada</taxon>
        <taxon>Parachela</taxon>
        <taxon>Hypsibioidea</taxon>
        <taxon>Hypsibiidae</taxon>
        <taxon>Hypsibius</taxon>
    </lineage>
</organism>
<dbReference type="Proteomes" id="UP000192578">
    <property type="component" value="Unassembled WGS sequence"/>
</dbReference>
<name>A0A1W0W8S3_HYPEX</name>
<reference evidence="2" key="1">
    <citation type="submission" date="2017-01" db="EMBL/GenBank/DDBJ databases">
        <title>Comparative genomics of anhydrobiosis in the tardigrade Hypsibius dujardini.</title>
        <authorList>
            <person name="Yoshida Y."/>
            <person name="Koutsovoulos G."/>
            <person name="Laetsch D."/>
            <person name="Stevens L."/>
            <person name="Kumar S."/>
            <person name="Horikawa D."/>
            <person name="Ishino K."/>
            <person name="Komine S."/>
            <person name="Tomita M."/>
            <person name="Blaxter M."/>
            <person name="Arakawa K."/>
        </authorList>
    </citation>
    <scope>NUCLEOTIDE SEQUENCE [LARGE SCALE GENOMIC DNA]</scope>
    <source>
        <strain evidence="2">Z151</strain>
    </source>
</reference>
<evidence type="ECO:0000313" key="1">
    <source>
        <dbReference type="EMBL" id="OQV11614.1"/>
    </source>
</evidence>
<evidence type="ECO:0000313" key="2">
    <source>
        <dbReference type="Proteomes" id="UP000192578"/>
    </source>
</evidence>
<protein>
    <submittedName>
        <fullName evidence="1">Uncharacterized protein</fullName>
    </submittedName>
</protein>
<accession>A0A1W0W8S3</accession>